<organism evidence="1 2">
    <name type="scientific">Fructilactobacillus hinvesii</name>
    <dbReference type="NCBI Taxonomy" id="2940300"/>
    <lineage>
        <taxon>Bacteria</taxon>
        <taxon>Bacillati</taxon>
        <taxon>Bacillota</taxon>
        <taxon>Bacilli</taxon>
        <taxon>Lactobacillales</taxon>
        <taxon>Lactobacillaceae</taxon>
        <taxon>Fructilactobacillus</taxon>
    </lineage>
</organism>
<name>A0ABY5BU39_9LACO</name>
<dbReference type="Proteomes" id="UP001057025">
    <property type="component" value="Chromosome"/>
</dbReference>
<evidence type="ECO:0000313" key="2">
    <source>
        <dbReference type="Proteomes" id="UP001057025"/>
    </source>
</evidence>
<dbReference type="RefSeq" id="WP_252797237.1">
    <property type="nucleotide sequence ID" value="NZ_CP097118.1"/>
</dbReference>
<dbReference type="EMBL" id="CP097118">
    <property type="protein sequence ID" value="USS87947.1"/>
    <property type="molecule type" value="Genomic_DNA"/>
</dbReference>
<proteinExistence type="predicted"/>
<reference evidence="1" key="1">
    <citation type="submission" date="2022-05" db="EMBL/GenBank/DDBJ databases">
        <authorList>
            <person name="Oliphant S.A."/>
            <person name="Watson-Haigh N.S."/>
            <person name="Sumby K.M."/>
            <person name="Gardner J.M."/>
            <person name="Jiranek V."/>
        </authorList>
    </citation>
    <scope>NUCLEOTIDE SEQUENCE</scope>
    <source>
        <strain evidence="1">KI11_C11</strain>
    </source>
</reference>
<dbReference type="PROSITE" id="PS51257">
    <property type="entry name" value="PROKAR_LIPOPROTEIN"/>
    <property type="match status" value="1"/>
</dbReference>
<accession>A0ABY5BU39</accession>
<evidence type="ECO:0000313" key="1">
    <source>
        <dbReference type="EMBL" id="USS87947.1"/>
    </source>
</evidence>
<keyword evidence="2" id="KW-1185">Reference proteome</keyword>
<evidence type="ECO:0008006" key="3">
    <source>
        <dbReference type="Google" id="ProtNLM"/>
    </source>
</evidence>
<gene>
    <name evidence="1" type="ORF">M3M39_00195</name>
</gene>
<protein>
    <recommendedName>
        <fullName evidence="3">DUF1310 family protein</fullName>
    </recommendedName>
</protein>
<sequence>MKRSKQLILLVLSGLLLLTLAGCRNFSLTNQGHDYVKVYDAKDHLLQQTNQLGKLKQITDNKYHVLNHAPVPKDAQVNYRYVVHQRKHNLKLNVVVYANYKLAKISGVPIMGSGTINLSQRQFEELNDPDRALSK</sequence>